<reference evidence="3" key="1">
    <citation type="journal article" date="2020" name="Stud. Mycol.">
        <title>101 Dothideomycetes genomes: a test case for predicting lifestyles and emergence of pathogens.</title>
        <authorList>
            <person name="Haridas S."/>
            <person name="Albert R."/>
            <person name="Binder M."/>
            <person name="Bloem J."/>
            <person name="Labutti K."/>
            <person name="Salamov A."/>
            <person name="Andreopoulos B."/>
            <person name="Baker S."/>
            <person name="Barry K."/>
            <person name="Bills G."/>
            <person name="Bluhm B."/>
            <person name="Cannon C."/>
            <person name="Castanera R."/>
            <person name="Culley D."/>
            <person name="Daum C."/>
            <person name="Ezra D."/>
            <person name="Gonzalez J."/>
            <person name="Henrissat B."/>
            <person name="Kuo A."/>
            <person name="Liang C."/>
            <person name="Lipzen A."/>
            <person name="Lutzoni F."/>
            <person name="Magnuson J."/>
            <person name="Mondo S."/>
            <person name="Nolan M."/>
            <person name="Ohm R."/>
            <person name="Pangilinan J."/>
            <person name="Park H.-J."/>
            <person name="Ramirez L."/>
            <person name="Alfaro M."/>
            <person name="Sun H."/>
            <person name="Tritt A."/>
            <person name="Yoshinaga Y."/>
            <person name="Zwiers L.-H."/>
            <person name="Turgeon B."/>
            <person name="Goodwin S."/>
            <person name="Spatafora J."/>
            <person name="Crous P."/>
            <person name="Grigoriev I."/>
        </authorList>
    </citation>
    <scope>NUCLEOTIDE SEQUENCE</scope>
    <source>
        <strain evidence="3">CBS 122368</strain>
    </source>
</reference>
<evidence type="ECO:0000256" key="1">
    <source>
        <dbReference type="SAM" id="MobiDB-lite"/>
    </source>
</evidence>
<evidence type="ECO:0000313" key="3">
    <source>
        <dbReference type="EMBL" id="KAF2256516.1"/>
    </source>
</evidence>
<organism evidence="3 4">
    <name type="scientific">Trematosphaeria pertusa</name>
    <dbReference type="NCBI Taxonomy" id="390896"/>
    <lineage>
        <taxon>Eukaryota</taxon>
        <taxon>Fungi</taxon>
        <taxon>Dikarya</taxon>
        <taxon>Ascomycota</taxon>
        <taxon>Pezizomycotina</taxon>
        <taxon>Dothideomycetes</taxon>
        <taxon>Pleosporomycetidae</taxon>
        <taxon>Pleosporales</taxon>
        <taxon>Massarineae</taxon>
        <taxon>Trematosphaeriaceae</taxon>
        <taxon>Trematosphaeria</taxon>
    </lineage>
</organism>
<dbReference type="RefSeq" id="XP_033691520.1">
    <property type="nucleotide sequence ID" value="XM_033832514.1"/>
</dbReference>
<proteinExistence type="predicted"/>
<sequence length="116" mass="13446">MHQTLSPNRPPTAIRSPPYHEDDASTIEQYDLSPSYYFSPANSFEGMPLSEFLPGSDILRLPPPAARPRNVMTTPWPHMLDYNWLRDEWDDLVFKCVWLALLVGFGWVVWRVDVRG</sequence>
<evidence type="ECO:0000313" key="4">
    <source>
        <dbReference type="Proteomes" id="UP000800094"/>
    </source>
</evidence>
<evidence type="ECO:0000256" key="2">
    <source>
        <dbReference type="SAM" id="Phobius"/>
    </source>
</evidence>
<keyword evidence="2" id="KW-0812">Transmembrane</keyword>
<name>A0A6A6J1I5_9PLEO</name>
<dbReference type="Proteomes" id="UP000800094">
    <property type="component" value="Unassembled WGS sequence"/>
</dbReference>
<feature type="transmembrane region" description="Helical" evidence="2">
    <location>
        <begin position="92"/>
        <end position="110"/>
    </location>
</feature>
<keyword evidence="2" id="KW-1133">Transmembrane helix</keyword>
<keyword evidence="4" id="KW-1185">Reference proteome</keyword>
<feature type="region of interest" description="Disordered" evidence="1">
    <location>
        <begin position="1"/>
        <end position="22"/>
    </location>
</feature>
<dbReference type="GeneID" id="54585844"/>
<dbReference type="EMBL" id="ML987189">
    <property type="protein sequence ID" value="KAF2256516.1"/>
    <property type="molecule type" value="Genomic_DNA"/>
</dbReference>
<protein>
    <submittedName>
        <fullName evidence="3">Uncharacterized protein</fullName>
    </submittedName>
</protein>
<gene>
    <name evidence="3" type="ORF">BU26DRAFT_557962</name>
</gene>
<accession>A0A6A6J1I5</accession>
<keyword evidence="2" id="KW-0472">Membrane</keyword>
<dbReference type="AlphaFoldDB" id="A0A6A6J1I5"/>